<evidence type="ECO:0000256" key="1">
    <source>
        <dbReference type="ARBA" id="ARBA00004651"/>
    </source>
</evidence>
<gene>
    <name evidence="10" type="ORF">ACFFF6_04530</name>
</gene>
<feature type="transmembrane region" description="Helical" evidence="7">
    <location>
        <begin position="223"/>
        <end position="245"/>
    </location>
</feature>
<feature type="transmembrane region" description="Helical" evidence="7">
    <location>
        <begin position="97"/>
        <end position="119"/>
    </location>
</feature>
<keyword evidence="3" id="KW-1003">Cell membrane</keyword>
<accession>A0ABV6R8A7</accession>
<sequence>MTTDAAPGTSRTRAETRTLETAGRRRGTGWSPLWSYLYLSPFIILVALFTIYPTIASLGYAFIRWDGLSAPSGFVGLENFRTIIGDPFFWTSLRNSLWYTAVLVPVQLFIALTLALVLNQGTMRFTSVYRSMFFLPAVMSPAILAVIFRLLIASMQKDWLGDPDVVMWVIIVIGIWQTLGYNLIYFLAGLQTIPKELYEAAEVDGAGWWASLRHITLPGLRSIAIIILLMAILGSLNVFDLVMVLTGGGPYFASSVVNTYIYQLAFGNFYGGGGASSSVAQNIGLASAGSVFYGFMLLGVTVVQYVLLARIKKRGAPAIAEES</sequence>
<dbReference type="PANTHER" id="PTHR30193:SF37">
    <property type="entry name" value="INNER MEMBRANE ABC TRANSPORTER PERMEASE PROTEIN YCJO"/>
    <property type="match status" value="1"/>
</dbReference>
<dbReference type="InterPro" id="IPR051393">
    <property type="entry name" value="ABC_transporter_permease"/>
</dbReference>
<dbReference type="InterPro" id="IPR035906">
    <property type="entry name" value="MetI-like_sf"/>
</dbReference>
<evidence type="ECO:0000256" key="3">
    <source>
        <dbReference type="ARBA" id="ARBA00022475"/>
    </source>
</evidence>
<keyword evidence="2 7" id="KW-0813">Transport</keyword>
<evidence type="ECO:0000256" key="7">
    <source>
        <dbReference type="RuleBase" id="RU363032"/>
    </source>
</evidence>
<dbReference type="Gene3D" id="1.10.3720.10">
    <property type="entry name" value="MetI-like"/>
    <property type="match status" value="1"/>
</dbReference>
<evidence type="ECO:0000256" key="2">
    <source>
        <dbReference type="ARBA" id="ARBA00022448"/>
    </source>
</evidence>
<feature type="transmembrane region" description="Helical" evidence="7">
    <location>
        <begin position="283"/>
        <end position="308"/>
    </location>
</feature>
<comment type="subcellular location">
    <subcellularLocation>
        <location evidence="1 7">Cell membrane</location>
        <topology evidence="1 7">Multi-pass membrane protein</topology>
    </subcellularLocation>
</comment>
<dbReference type="EMBL" id="JBHLSV010000004">
    <property type="protein sequence ID" value="MFC0673219.1"/>
    <property type="molecule type" value="Genomic_DNA"/>
</dbReference>
<proteinExistence type="inferred from homology"/>
<dbReference type="Pfam" id="PF00528">
    <property type="entry name" value="BPD_transp_1"/>
    <property type="match status" value="1"/>
</dbReference>
<feature type="region of interest" description="Disordered" evidence="8">
    <location>
        <begin position="1"/>
        <end position="25"/>
    </location>
</feature>
<comment type="similarity">
    <text evidence="7">Belongs to the binding-protein-dependent transport system permease family.</text>
</comment>
<evidence type="ECO:0000259" key="9">
    <source>
        <dbReference type="PROSITE" id="PS50928"/>
    </source>
</evidence>
<evidence type="ECO:0000313" key="11">
    <source>
        <dbReference type="Proteomes" id="UP001589793"/>
    </source>
</evidence>
<name>A0ABV6R8A7_9MICO</name>
<protein>
    <submittedName>
        <fullName evidence="10">Carbohydrate ABC transporter permease</fullName>
    </submittedName>
</protein>
<dbReference type="PROSITE" id="PS50928">
    <property type="entry name" value="ABC_TM1"/>
    <property type="match status" value="1"/>
</dbReference>
<reference evidence="10 11" key="1">
    <citation type="submission" date="2024-09" db="EMBL/GenBank/DDBJ databases">
        <authorList>
            <person name="Sun Q."/>
            <person name="Mori K."/>
        </authorList>
    </citation>
    <scope>NUCLEOTIDE SEQUENCE [LARGE SCALE GENOMIC DNA]</scope>
    <source>
        <strain evidence="10 11">CICC 10874</strain>
    </source>
</reference>
<feature type="transmembrane region" description="Helical" evidence="7">
    <location>
        <begin position="165"/>
        <end position="188"/>
    </location>
</feature>
<keyword evidence="6 7" id="KW-0472">Membrane</keyword>
<dbReference type="RefSeq" id="WP_376978615.1">
    <property type="nucleotide sequence ID" value="NZ_JBHLSV010000004.1"/>
</dbReference>
<evidence type="ECO:0000256" key="5">
    <source>
        <dbReference type="ARBA" id="ARBA00022989"/>
    </source>
</evidence>
<evidence type="ECO:0000256" key="6">
    <source>
        <dbReference type="ARBA" id="ARBA00023136"/>
    </source>
</evidence>
<feature type="domain" description="ABC transmembrane type-1" evidence="9">
    <location>
        <begin position="93"/>
        <end position="304"/>
    </location>
</feature>
<keyword evidence="5 7" id="KW-1133">Transmembrane helix</keyword>
<organism evidence="10 11">
    <name type="scientific">Brachybacterium hainanense</name>
    <dbReference type="NCBI Taxonomy" id="1541174"/>
    <lineage>
        <taxon>Bacteria</taxon>
        <taxon>Bacillati</taxon>
        <taxon>Actinomycetota</taxon>
        <taxon>Actinomycetes</taxon>
        <taxon>Micrococcales</taxon>
        <taxon>Dermabacteraceae</taxon>
        <taxon>Brachybacterium</taxon>
    </lineage>
</organism>
<evidence type="ECO:0000313" key="10">
    <source>
        <dbReference type="EMBL" id="MFC0673219.1"/>
    </source>
</evidence>
<feature type="transmembrane region" description="Helical" evidence="7">
    <location>
        <begin position="33"/>
        <end position="63"/>
    </location>
</feature>
<dbReference type="InterPro" id="IPR000515">
    <property type="entry name" value="MetI-like"/>
</dbReference>
<evidence type="ECO:0000256" key="4">
    <source>
        <dbReference type="ARBA" id="ARBA00022692"/>
    </source>
</evidence>
<keyword evidence="4 7" id="KW-0812">Transmembrane</keyword>
<keyword evidence="11" id="KW-1185">Reference proteome</keyword>
<dbReference type="PANTHER" id="PTHR30193">
    <property type="entry name" value="ABC TRANSPORTER PERMEASE PROTEIN"/>
    <property type="match status" value="1"/>
</dbReference>
<evidence type="ECO:0000256" key="8">
    <source>
        <dbReference type="SAM" id="MobiDB-lite"/>
    </source>
</evidence>
<dbReference type="Proteomes" id="UP001589793">
    <property type="component" value="Unassembled WGS sequence"/>
</dbReference>
<comment type="caution">
    <text evidence="10">The sequence shown here is derived from an EMBL/GenBank/DDBJ whole genome shotgun (WGS) entry which is preliminary data.</text>
</comment>
<feature type="transmembrane region" description="Helical" evidence="7">
    <location>
        <begin position="131"/>
        <end position="153"/>
    </location>
</feature>
<dbReference type="CDD" id="cd06261">
    <property type="entry name" value="TM_PBP2"/>
    <property type="match status" value="1"/>
</dbReference>
<dbReference type="SUPFAM" id="SSF161098">
    <property type="entry name" value="MetI-like"/>
    <property type="match status" value="1"/>
</dbReference>